<dbReference type="EMBL" id="CP133622">
    <property type="protein sequence ID" value="WMV56174.1"/>
    <property type="molecule type" value="Genomic_DNA"/>
</dbReference>
<dbReference type="Proteomes" id="UP001234989">
    <property type="component" value="Chromosome 11"/>
</dbReference>
<protein>
    <recommendedName>
        <fullName evidence="3">Reverse transcriptase domain-containing protein</fullName>
    </recommendedName>
</protein>
<proteinExistence type="predicted"/>
<reference evidence="1" key="1">
    <citation type="submission" date="2023-08" db="EMBL/GenBank/DDBJ databases">
        <title>A de novo genome assembly of Solanum verrucosum Schlechtendal, a Mexican diploid species geographically isolated from the other diploid A-genome species in potato relatives.</title>
        <authorList>
            <person name="Hosaka K."/>
        </authorList>
    </citation>
    <scope>NUCLEOTIDE SEQUENCE</scope>
    <source>
        <tissue evidence="1">Young leaves</tissue>
    </source>
</reference>
<evidence type="ECO:0000313" key="1">
    <source>
        <dbReference type="EMBL" id="WMV56174.1"/>
    </source>
</evidence>
<dbReference type="AlphaFoldDB" id="A0AAF0V2V2"/>
<evidence type="ECO:0008006" key="3">
    <source>
        <dbReference type="Google" id="ProtNLM"/>
    </source>
</evidence>
<accession>A0AAF0V2V2</accession>
<name>A0AAF0V2V2_SOLVR</name>
<keyword evidence="2" id="KW-1185">Reference proteome</keyword>
<evidence type="ECO:0000313" key="2">
    <source>
        <dbReference type="Proteomes" id="UP001234989"/>
    </source>
</evidence>
<gene>
    <name evidence="1" type="ORF">MTR67_049559</name>
</gene>
<organism evidence="1 2">
    <name type="scientific">Solanum verrucosum</name>
    <dbReference type="NCBI Taxonomy" id="315347"/>
    <lineage>
        <taxon>Eukaryota</taxon>
        <taxon>Viridiplantae</taxon>
        <taxon>Streptophyta</taxon>
        <taxon>Embryophyta</taxon>
        <taxon>Tracheophyta</taxon>
        <taxon>Spermatophyta</taxon>
        <taxon>Magnoliopsida</taxon>
        <taxon>eudicotyledons</taxon>
        <taxon>Gunneridae</taxon>
        <taxon>Pentapetalae</taxon>
        <taxon>asterids</taxon>
        <taxon>lamiids</taxon>
        <taxon>Solanales</taxon>
        <taxon>Solanaceae</taxon>
        <taxon>Solanoideae</taxon>
        <taxon>Solaneae</taxon>
        <taxon>Solanum</taxon>
    </lineage>
</organism>
<sequence length="93" mass="10588">MGPFIPYALILVMEVLSNMMDRSVSGGLLKGFDAIIRGHSNVTVTHSLFADDMLVFCDADEFRLAHLRLFLFDSRLCQALRSTSENVRSHRWK</sequence>